<evidence type="ECO:0000313" key="3">
    <source>
        <dbReference type="WBParaSite" id="jg7202"/>
    </source>
</evidence>
<dbReference type="AlphaFoldDB" id="A0A915EKA1"/>
<dbReference type="WBParaSite" id="jg7202">
    <property type="protein sequence ID" value="jg7202"/>
    <property type="gene ID" value="jg7202"/>
</dbReference>
<reference evidence="3" key="1">
    <citation type="submission" date="2022-11" db="UniProtKB">
        <authorList>
            <consortium name="WormBaseParasite"/>
        </authorList>
    </citation>
    <scope>IDENTIFICATION</scope>
</reference>
<evidence type="ECO:0000256" key="1">
    <source>
        <dbReference type="SAM" id="MobiDB-lite"/>
    </source>
</evidence>
<feature type="region of interest" description="Disordered" evidence="1">
    <location>
        <begin position="57"/>
        <end position="80"/>
    </location>
</feature>
<accession>A0A915EKA1</accession>
<keyword evidence="2" id="KW-1185">Reference proteome</keyword>
<sequence length="80" mass="9010">MGEEDEEQMDGEPDDEDVIEFEDVLSEYLDATDMTERMPNAQELRAAARTWFESPSPQEGFRAFAQPQHNHLDGAGGHAI</sequence>
<proteinExistence type="predicted"/>
<name>A0A915EKA1_9BILA</name>
<protein>
    <submittedName>
        <fullName evidence="3">Uncharacterized protein</fullName>
    </submittedName>
</protein>
<dbReference type="Proteomes" id="UP000887574">
    <property type="component" value="Unplaced"/>
</dbReference>
<evidence type="ECO:0000313" key="2">
    <source>
        <dbReference type="Proteomes" id="UP000887574"/>
    </source>
</evidence>
<organism evidence="2 3">
    <name type="scientific">Ditylenchus dipsaci</name>
    <dbReference type="NCBI Taxonomy" id="166011"/>
    <lineage>
        <taxon>Eukaryota</taxon>
        <taxon>Metazoa</taxon>
        <taxon>Ecdysozoa</taxon>
        <taxon>Nematoda</taxon>
        <taxon>Chromadorea</taxon>
        <taxon>Rhabditida</taxon>
        <taxon>Tylenchina</taxon>
        <taxon>Tylenchomorpha</taxon>
        <taxon>Sphaerularioidea</taxon>
        <taxon>Anguinidae</taxon>
        <taxon>Anguininae</taxon>
        <taxon>Ditylenchus</taxon>
    </lineage>
</organism>